<dbReference type="Proteomes" id="UP000078460">
    <property type="component" value="Unassembled WGS sequence"/>
</dbReference>
<dbReference type="KEGG" id="smy:BJP26_15565"/>
<dbReference type="AlphaFoldDB" id="A0A175Y5S3"/>
<evidence type="ECO:0000313" key="2">
    <source>
        <dbReference type="Proteomes" id="UP000078460"/>
    </source>
</evidence>
<dbReference type="EMBL" id="LQCK02000005">
    <property type="protein sequence ID" value="KZB96172.1"/>
    <property type="molecule type" value="Genomic_DNA"/>
</dbReference>
<reference evidence="1" key="1">
    <citation type="submission" date="2016-03" db="EMBL/GenBank/DDBJ databases">
        <title>Sphingomonas melonis TY, whole genome shotgun sequencing.</title>
        <authorList>
            <person name="Wang H."/>
            <person name="Zhu P."/>
        </authorList>
    </citation>
    <scope>NUCLEOTIDE SEQUENCE [LARGE SCALE GENOMIC DNA]</scope>
    <source>
        <strain evidence="1">TY</strain>
    </source>
</reference>
<sequence>MPHRHGSLAGAAMPSHRLRCRCASHRADAIAQELTGTARSLHGDPFGSPVRYASLVPIAPAYRPRPSRSHRGHACACRARYASTGAVRPKPGSLAVPQCLRIASTSYASLGHPVLRTDP</sequence>
<comment type="caution">
    <text evidence="1">The sequence shown here is derived from an EMBL/GenBank/DDBJ whole genome shotgun (WGS) entry which is preliminary data.</text>
</comment>
<gene>
    <name evidence="1" type="ORF">AVM11_14280</name>
</gene>
<accession>A0A175Y5S3</accession>
<proteinExistence type="predicted"/>
<dbReference type="STRING" id="621456.BJP26_15565"/>
<keyword evidence="2" id="KW-1185">Reference proteome</keyword>
<name>A0A175Y5S3_9SPHN</name>
<evidence type="ECO:0000313" key="1">
    <source>
        <dbReference type="EMBL" id="KZB96172.1"/>
    </source>
</evidence>
<protein>
    <submittedName>
        <fullName evidence="1">Uncharacterized protein</fullName>
    </submittedName>
</protein>
<organism evidence="1 2">
    <name type="scientific">Sphingomonas melonis TY</name>
    <dbReference type="NCBI Taxonomy" id="621456"/>
    <lineage>
        <taxon>Bacteria</taxon>
        <taxon>Pseudomonadati</taxon>
        <taxon>Pseudomonadota</taxon>
        <taxon>Alphaproteobacteria</taxon>
        <taxon>Sphingomonadales</taxon>
        <taxon>Sphingomonadaceae</taxon>
        <taxon>Sphingomonas</taxon>
    </lineage>
</organism>